<dbReference type="SMART" id="SM00355">
    <property type="entry name" value="ZnF_C2H2"/>
    <property type="match status" value="3"/>
</dbReference>
<dbReference type="SUPFAM" id="SSF57667">
    <property type="entry name" value="beta-beta-alpha zinc fingers"/>
    <property type="match status" value="2"/>
</dbReference>
<dbReference type="OrthoDB" id="6077919at2759"/>
<gene>
    <name evidence="7" type="ORF">SteCoe_14527</name>
</gene>
<sequence>MQKRRIKCDYDDCSRSYCSYFNLKRHIESSHLGVKKFKCQICSRHLSSKQNYIDHQNIHTGAKPYLCEYPGCTLRFRQLSQYYLHKQLHNEAYFQVKATSSSEDSILSLLTKKIGEVSFEYYNISLLPYSLETIQLPEIVDCQDFHLPQCPILTEQ</sequence>
<evidence type="ECO:0000256" key="1">
    <source>
        <dbReference type="ARBA" id="ARBA00022723"/>
    </source>
</evidence>
<evidence type="ECO:0000313" key="8">
    <source>
        <dbReference type="Proteomes" id="UP000187209"/>
    </source>
</evidence>
<dbReference type="GO" id="GO:0045944">
    <property type="term" value="P:positive regulation of transcription by RNA polymerase II"/>
    <property type="evidence" value="ECO:0007669"/>
    <property type="project" value="UniProtKB-ARBA"/>
</dbReference>
<dbReference type="InterPro" id="IPR036236">
    <property type="entry name" value="Znf_C2H2_sf"/>
</dbReference>
<keyword evidence="4" id="KW-0862">Zinc</keyword>
<dbReference type="GO" id="GO:0005634">
    <property type="term" value="C:nucleus"/>
    <property type="evidence" value="ECO:0007669"/>
    <property type="project" value="UniProtKB-ARBA"/>
</dbReference>
<dbReference type="PROSITE" id="PS50157">
    <property type="entry name" value="ZINC_FINGER_C2H2_2"/>
    <property type="match status" value="2"/>
</dbReference>
<reference evidence="7 8" key="1">
    <citation type="submission" date="2016-11" db="EMBL/GenBank/DDBJ databases">
        <title>The macronuclear genome of Stentor coeruleus: a giant cell with tiny introns.</title>
        <authorList>
            <person name="Slabodnick M."/>
            <person name="Ruby J.G."/>
            <person name="Reiff S.B."/>
            <person name="Swart E.C."/>
            <person name="Gosai S."/>
            <person name="Prabakaran S."/>
            <person name="Witkowska E."/>
            <person name="Larue G.E."/>
            <person name="Fisher S."/>
            <person name="Freeman R.M."/>
            <person name="Gunawardena J."/>
            <person name="Chu W."/>
            <person name="Stover N.A."/>
            <person name="Gregory B.D."/>
            <person name="Nowacki M."/>
            <person name="Derisi J."/>
            <person name="Roy S.W."/>
            <person name="Marshall W.F."/>
            <person name="Sood P."/>
        </authorList>
    </citation>
    <scope>NUCLEOTIDE SEQUENCE [LARGE SCALE GENOMIC DNA]</scope>
    <source>
        <strain evidence="7">WM001</strain>
    </source>
</reference>
<keyword evidence="1" id="KW-0479">Metal-binding</keyword>
<dbReference type="PANTHER" id="PTHR19818:SF139">
    <property type="entry name" value="PAIR-RULE PROTEIN ODD-PAIRED"/>
    <property type="match status" value="1"/>
</dbReference>
<protein>
    <recommendedName>
        <fullName evidence="6">C2H2-type domain-containing protein</fullName>
    </recommendedName>
</protein>
<dbReference type="GO" id="GO:0008270">
    <property type="term" value="F:zinc ion binding"/>
    <property type="evidence" value="ECO:0007669"/>
    <property type="project" value="UniProtKB-KW"/>
</dbReference>
<name>A0A1R2C617_9CILI</name>
<evidence type="ECO:0000259" key="6">
    <source>
        <dbReference type="PROSITE" id="PS50157"/>
    </source>
</evidence>
<dbReference type="GO" id="GO:0000981">
    <property type="term" value="F:DNA-binding transcription factor activity, RNA polymerase II-specific"/>
    <property type="evidence" value="ECO:0007669"/>
    <property type="project" value="TreeGrafter"/>
</dbReference>
<dbReference type="GO" id="GO:0000978">
    <property type="term" value="F:RNA polymerase II cis-regulatory region sequence-specific DNA binding"/>
    <property type="evidence" value="ECO:0007669"/>
    <property type="project" value="TreeGrafter"/>
</dbReference>
<evidence type="ECO:0000256" key="3">
    <source>
        <dbReference type="ARBA" id="ARBA00022771"/>
    </source>
</evidence>
<evidence type="ECO:0000256" key="4">
    <source>
        <dbReference type="ARBA" id="ARBA00022833"/>
    </source>
</evidence>
<organism evidence="7 8">
    <name type="scientific">Stentor coeruleus</name>
    <dbReference type="NCBI Taxonomy" id="5963"/>
    <lineage>
        <taxon>Eukaryota</taxon>
        <taxon>Sar</taxon>
        <taxon>Alveolata</taxon>
        <taxon>Ciliophora</taxon>
        <taxon>Postciliodesmatophora</taxon>
        <taxon>Heterotrichea</taxon>
        <taxon>Heterotrichida</taxon>
        <taxon>Stentoridae</taxon>
        <taxon>Stentor</taxon>
    </lineage>
</organism>
<proteinExistence type="predicted"/>
<evidence type="ECO:0000256" key="2">
    <source>
        <dbReference type="ARBA" id="ARBA00022737"/>
    </source>
</evidence>
<dbReference type="InterPro" id="IPR050329">
    <property type="entry name" value="GLI_C2H2-zinc-finger"/>
</dbReference>
<evidence type="ECO:0000256" key="5">
    <source>
        <dbReference type="PROSITE-ProRule" id="PRU00042"/>
    </source>
</evidence>
<feature type="domain" description="C2H2-type" evidence="6">
    <location>
        <begin position="6"/>
        <end position="36"/>
    </location>
</feature>
<dbReference type="PANTHER" id="PTHR19818">
    <property type="entry name" value="ZINC FINGER PROTEIN ZIC AND GLI"/>
    <property type="match status" value="1"/>
</dbReference>
<dbReference type="EMBL" id="MPUH01000271">
    <property type="protein sequence ID" value="OMJ84375.1"/>
    <property type="molecule type" value="Genomic_DNA"/>
</dbReference>
<dbReference type="Pfam" id="PF00096">
    <property type="entry name" value="zf-C2H2"/>
    <property type="match status" value="2"/>
</dbReference>
<dbReference type="Gene3D" id="3.30.160.60">
    <property type="entry name" value="Classic Zinc Finger"/>
    <property type="match status" value="2"/>
</dbReference>
<dbReference type="InterPro" id="IPR013087">
    <property type="entry name" value="Znf_C2H2_type"/>
</dbReference>
<accession>A0A1R2C617</accession>
<evidence type="ECO:0000313" key="7">
    <source>
        <dbReference type="EMBL" id="OMJ84375.1"/>
    </source>
</evidence>
<feature type="domain" description="C2H2-type" evidence="6">
    <location>
        <begin position="37"/>
        <end position="64"/>
    </location>
</feature>
<comment type="caution">
    <text evidence="7">The sequence shown here is derived from an EMBL/GenBank/DDBJ whole genome shotgun (WGS) entry which is preliminary data.</text>
</comment>
<keyword evidence="3 5" id="KW-0863">Zinc-finger</keyword>
<dbReference type="Proteomes" id="UP000187209">
    <property type="component" value="Unassembled WGS sequence"/>
</dbReference>
<dbReference type="AlphaFoldDB" id="A0A1R2C617"/>
<dbReference type="PROSITE" id="PS00028">
    <property type="entry name" value="ZINC_FINGER_C2H2_1"/>
    <property type="match status" value="3"/>
</dbReference>
<keyword evidence="2" id="KW-0677">Repeat</keyword>
<keyword evidence="8" id="KW-1185">Reference proteome</keyword>